<keyword evidence="1" id="KW-0862">Zinc</keyword>
<gene>
    <name evidence="4" type="ORF">GQ607_014082</name>
</gene>
<evidence type="ECO:0000313" key="4">
    <source>
        <dbReference type="EMBL" id="KAF0318666.1"/>
    </source>
</evidence>
<accession>A0A8H3W3U2</accession>
<evidence type="ECO:0000259" key="3">
    <source>
        <dbReference type="PROSITE" id="PS50103"/>
    </source>
</evidence>
<dbReference type="OrthoDB" id="5600519at2759"/>
<evidence type="ECO:0000256" key="1">
    <source>
        <dbReference type="PROSITE-ProRule" id="PRU00723"/>
    </source>
</evidence>
<dbReference type="Gene3D" id="6.10.250.3160">
    <property type="match status" value="1"/>
</dbReference>
<dbReference type="GO" id="GO:0008270">
    <property type="term" value="F:zinc ion binding"/>
    <property type="evidence" value="ECO:0007669"/>
    <property type="project" value="UniProtKB-KW"/>
</dbReference>
<feature type="compositionally biased region" description="Basic and acidic residues" evidence="2">
    <location>
        <begin position="54"/>
        <end position="84"/>
    </location>
</feature>
<feature type="compositionally biased region" description="Polar residues" evidence="2">
    <location>
        <begin position="187"/>
        <end position="209"/>
    </location>
</feature>
<keyword evidence="5" id="KW-1185">Reference proteome</keyword>
<feature type="domain" description="C3H1-type" evidence="3">
    <location>
        <begin position="218"/>
        <end position="245"/>
    </location>
</feature>
<evidence type="ECO:0000313" key="5">
    <source>
        <dbReference type="Proteomes" id="UP000434172"/>
    </source>
</evidence>
<dbReference type="PROSITE" id="PS50103">
    <property type="entry name" value="ZF_C3H1"/>
    <property type="match status" value="1"/>
</dbReference>
<feature type="region of interest" description="Disordered" evidence="2">
    <location>
        <begin position="1"/>
        <end position="214"/>
    </location>
</feature>
<evidence type="ECO:0000256" key="2">
    <source>
        <dbReference type="SAM" id="MobiDB-lite"/>
    </source>
</evidence>
<feature type="compositionally biased region" description="Basic and acidic residues" evidence="2">
    <location>
        <begin position="156"/>
        <end position="169"/>
    </location>
</feature>
<protein>
    <recommendedName>
        <fullName evidence="3">C3H1-type domain-containing protein</fullName>
    </recommendedName>
</protein>
<reference evidence="4 5" key="1">
    <citation type="submission" date="2019-12" db="EMBL/GenBank/DDBJ databases">
        <title>A genome sequence resource for the geographically widespread anthracnose pathogen Colletotrichum asianum.</title>
        <authorList>
            <person name="Meng Y."/>
        </authorList>
    </citation>
    <scope>NUCLEOTIDE SEQUENCE [LARGE SCALE GENOMIC DNA]</scope>
    <source>
        <strain evidence="4 5">ICMP 18580</strain>
    </source>
</reference>
<proteinExistence type="predicted"/>
<dbReference type="Proteomes" id="UP000434172">
    <property type="component" value="Unassembled WGS sequence"/>
</dbReference>
<feature type="compositionally biased region" description="Polar residues" evidence="2">
    <location>
        <begin position="102"/>
        <end position="120"/>
    </location>
</feature>
<feature type="compositionally biased region" description="Basic and acidic residues" evidence="2">
    <location>
        <begin position="1"/>
        <end position="24"/>
    </location>
</feature>
<dbReference type="AlphaFoldDB" id="A0A8H3W3U2"/>
<keyword evidence="1" id="KW-0479">Metal-binding</keyword>
<sequence>MEELSRELDGKLKLEEVPESDPKSQSDPVRQQPDSGRPYHFSGLGAAPEDGVETSERPNEEASQKPDAVEALTKEIDGKLKLESDVAASSKVPRPPGEASSIPETEATSLTQKPRQTFSFTFDEGNLRTAADPERSTGDQPLNPSAPVWTPSPSTTKEHPLPIRLREGPSQHTSSSEETLKHETDVQRSVATEGHSGTKTQIKATSSESRVVDAKADRQSQTLCRNVVIYGHCRNEGVGCAFKHP</sequence>
<feature type="compositionally biased region" description="Polar residues" evidence="2">
    <location>
        <begin position="25"/>
        <end position="34"/>
    </location>
</feature>
<organism evidence="4 5">
    <name type="scientific">Colletotrichum asianum</name>
    <dbReference type="NCBI Taxonomy" id="702518"/>
    <lineage>
        <taxon>Eukaryota</taxon>
        <taxon>Fungi</taxon>
        <taxon>Dikarya</taxon>
        <taxon>Ascomycota</taxon>
        <taxon>Pezizomycotina</taxon>
        <taxon>Sordariomycetes</taxon>
        <taxon>Hypocreomycetidae</taxon>
        <taxon>Glomerellales</taxon>
        <taxon>Glomerellaceae</taxon>
        <taxon>Colletotrichum</taxon>
        <taxon>Colletotrichum gloeosporioides species complex</taxon>
    </lineage>
</organism>
<feature type="zinc finger region" description="C3H1-type" evidence="1">
    <location>
        <begin position="218"/>
        <end position="245"/>
    </location>
</feature>
<dbReference type="EMBL" id="WOWK01000106">
    <property type="protein sequence ID" value="KAF0318666.1"/>
    <property type="molecule type" value="Genomic_DNA"/>
</dbReference>
<comment type="caution">
    <text evidence="4">The sequence shown here is derived from an EMBL/GenBank/DDBJ whole genome shotgun (WGS) entry which is preliminary data.</text>
</comment>
<keyword evidence="1" id="KW-0863">Zinc-finger</keyword>
<dbReference type="InterPro" id="IPR000571">
    <property type="entry name" value="Znf_CCCH"/>
</dbReference>
<name>A0A8H3W3U2_9PEZI</name>
<dbReference type="Pfam" id="PF25586">
    <property type="entry name" value="zf-CCCH_PAN3"/>
    <property type="match status" value="1"/>
</dbReference>